<gene>
    <name evidence="5" type="ORF">O9U_04655</name>
</gene>
<evidence type="ECO:0000256" key="3">
    <source>
        <dbReference type="SAM" id="Phobius"/>
    </source>
</evidence>
<name>S6EPV4_LACLL</name>
<sequence length="293" mass="33612">MKLSEVCCKNCGGLLDFDTVSHIKNSRVVCPHCHSIYIYEAKHSDIGAQLELDTERMRLKEKQEHNKELWESEKSKKKKNNKNIFIVLLILFNIILIAALYMVTNYVINHRPGQTEISISEKALTEKKVESKKESPGWDASTNSEKALTEKKVESKKELSGWDASTKTFTNKDGVLKIDKAEKSTNFDGKPALKVYFTLTNKRKEAQVAQSLFQEMARVQQKQENTSNDLMYAMMPFNETGSPQEENHLNNNINPNGTVSGFYPYVLENETDPIQILFQKDYQTVDKYEITLK</sequence>
<dbReference type="InterPro" id="IPR029050">
    <property type="entry name" value="Immunoprotect_excell_Ig-like"/>
</dbReference>
<evidence type="ECO:0000313" key="5">
    <source>
        <dbReference type="EMBL" id="CDG03385.1"/>
    </source>
</evidence>
<dbReference type="EMBL" id="CBLU010000002">
    <property type="protein sequence ID" value="CDG03385.1"/>
    <property type="molecule type" value="Genomic_DNA"/>
</dbReference>
<keyword evidence="3" id="KW-0472">Membrane</keyword>
<organism evidence="5 6">
    <name type="scientific">Lactococcus lactis subsp. lactis A12</name>
    <dbReference type="NCBI Taxonomy" id="1137134"/>
    <lineage>
        <taxon>Bacteria</taxon>
        <taxon>Bacillati</taxon>
        <taxon>Bacillota</taxon>
        <taxon>Bacilli</taxon>
        <taxon>Lactobacillales</taxon>
        <taxon>Streptococcaceae</taxon>
        <taxon>Lactococcus</taxon>
    </lineage>
</organism>
<feature type="transmembrane region" description="Helical" evidence="3">
    <location>
        <begin position="84"/>
        <end position="103"/>
    </location>
</feature>
<feature type="region of interest" description="Disordered" evidence="2">
    <location>
        <begin position="125"/>
        <end position="152"/>
    </location>
</feature>
<proteinExistence type="predicted"/>
<protein>
    <recommendedName>
        <fullName evidence="4">DUF5067 domain-containing protein</fullName>
    </recommendedName>
</protein>
<dbReference type="RefSeq" id="WP_021721716.1">
    <property type="nucleotide sequence ID" value="NZ_CBLU010000002.1"/>
</dbReference>
<evidence type="ECO:0000259" key="4">
    <source>
        <dbReference type="Pfam" id="PF16729"/>
    </source>
</evidence>
<keyword evidence="1" id="KW-0732">Signal</keyword>
<keyword evidence="3" id="KW-1133">Transmembrane helix</keyword>
<dbReference type="Gene3D" id="2.60.40.1240">
    <property type="match status" value="1"/>
</dbReference>
<keyword evidence="3" id="KW-0812">Transmembrane</keyword>
<reference evidence="5 6" key="1">
    <citation type="journal article" date="2013" name="Appl. Environ. Microbiol.">
        <title>The Carbohydrate Metabolism Signature of Lactococcus lactis Strain A12 Reveals Its Sourdough Ecosystem Origin.</title>
        <authorList>
            <person name="Passerini D."/>
            <person name="Coddeville M."/>
            <person name="Le Bourgeois P."/>
            <person name="Loubiere P."/>
            <person name="Ritzenthaler P."/>
            <person name="Fontagne-Faucher C."/>
            <person name="Daveran-Mingot M.L."/>
            <person name="Cocaign-Bousquet M."/>
        </authorList>
    </citation>
    <scope>NUCLEOTIDE SEQUENCE [LARGE SCALE GENOMIC DNA]</scope>
    <source>
        <strain evidence="5 6">A12</strain>
    </source>
</reference>
<accession>S6EPV4</accession>
<evidence type="ECO:0000256" key="2">
    <source>
        <dbReference type="SAM" id="MobiDB-lite"/>
    </source>
</evidence>
<evidence type="ECO:0000313" key="6">
    <source>
        <dbReference type="Proteomes" id="UP000015361"/>
    </source>
</evidence>
<dbReference type="Proteomes" id="UP000015361">
    <property type="component" value="Unassembled WGS sequence"/>
</dbReference>
<feature type="compositionally biased region" description="Basic and acidic residues" evidence="2">
    <location>
        <begin position="125"/>
        <end position="136"/>
    </location>
</feature>
<comment type="caution">
    <text evidence="5">The sequence shown here is derived from an EMBL/GenBank/DDBJ whole genome shotgun (WGS) entry which is preliminary data.</text>
</comment>
<dbReference type="AlphaFoldDB" id="S6EPV4"/>
<dbReference type="InterPro" id="IPR031989">
    <property type="entry name" value="DUF5067"/>
</dbReference>
<feature type="domain" description="DUF5067" evidence="4">
    <location>
        <begin position="151"/>
        <end position="279"/>
    </location>
</feature>
<dbReference type="Pfam" id="PF16729">
    <property type="entry name" value="DUF5067"/>
    <property type="match status" value="1"/>
</dbReference>
<evidence type="ECO:0000256" key="1">
    <source>
        <dbReference type="ARBA" id="ARBA00022729"/>
    </source>
</evidence>